<dbReference type="PROSITE" id="PS51186">
    <property type="entry name" value="GNAT"/>
    <property type="match status" value="1"/>
</dbReference>
<dbReference type="CDD" id="cd04301">
    <property type="entry name" value="NAT_SF"/>
    <property type="match status" value="1"/>
</dbReference>
<keyword evidence="4" id="KW-1185">Reference proteome</keyword>
<evidence type="ECO:0000256" key="1">
    <source>
        <dbReference type="SAM" id="MobiDB-lite"/>
    </source>
</evidence>
<evidence type="ECO:0000259" key="2">
    <source>
        <dbReference type="PROSITE" id="PS51186"/>
    </source>
</evidence>
<reference evidence="3" key="1">
    <citation type="journal article" date="2020" name="Stud. Mycol.">
        <title>101 Dothideomycetes genomes: a test case for predicting lifestyles and emergence of pathogens.</title>
        <authorList>
            <person name="Haridas S."/>
            <person name="Albert R."/>
            <person name="Binder M."/>
            <person name="Bloem J."/>
            <person name="Labutti K."/>
            <person name="Salamov A."/>
            <person name="Andreopoulos B."/>
            <person name="Baker S."/>
            <person name="Barry K."/>
            <person name="Bills G."/>
            <person name="Bluhm B."/>
            <person name="Cannon C."/>
            <person name="Castanera R."/>
            <person name="Culley D."/>
            <person name="Daum C."/>
            <person name="Ezra D."/>
            <person name="Gonzalez J."/>
            <person name="Henrissat B."/>
            <person name="Kuo A."/>
            <person name="Liang C."/>
            <person name="Lipzen A."/>
            <person name="Lutzoni F."/>
            <person name="Magnuson J."/>
            <person name="Mondo S."/>
            <person name="Nolan M."/>
            <person name="Ohm R."/>
            <person name="Pangilinan J."/>
            <person name="Park H.-J."/>
            <person name="Ramirez L."/>
            <person name="Alfaro M."/>
            <person name="Sun H."/>
            <person name="Tritt A."/>
            <person name="Yoshinaga Y."/>
            <person name="Zwiers L.-H."/>
            <person name="Turgeon B."/>
            <person name="Goodwin S."/>
            <person name="Spatafora J."/>
            <person name="Crous P."/>
            <person name="Grigoriev I."/>
        </authorList>
    </citation>
    <scope>NUCLEOTIDE SEQUENCE</scope>
    <source>
        <strain evidence="3">CBS 279.74</strain>
    </source>
</reference>
<feature type="compositionally biased region" description="Basic and acidic residues" evidence="1">
    <location>
        <begin position="94"/>
        <end position="108"/>
    </location>
</feature>
<dbReference type="OrthoDB" id="410198at2759"/>
<dbReference type="Gene3D" id="3.40.630.30">
    <property type="match status" value="1"/>
</dbReference>
<gene>
    <name evidence="3" type="ORF">K504DRAFT_369076</name>
</gene>
<dbReference type="Pfam" id="PF00583">
    <property type="entry name" value="Acetyltransf_1"/>
    <property type="match status" value="1"/>
</dbReference>
<accession>A0A6G1KKT5</accession>
<feature type="domain" description="N-acetyltransferase" evidence="2">
    <location>
        <begin position="36"/>
        <end position="231"/>
    </location>
</feature>
<protein>
    <recommendedName>
        <fullName evidence="2">N-acetyltransferase domain-containing protein</fullName>
    </recommendedName>
</protein>
<dbReference type="AlphaFoldDB" id="A0A6G1KKT5"/>
<evidence type="ECO:0000313" key="4">
    <source>
        <dbReference type="Proteomes" id="UP000799428"/>
    </source>
</evidence>
<name>A0A6G1KKT5_9PLEO</name>
<organism evidence="3 4">
    <name type="scientific">Pleomassaria siparia CBS 279.74</name>
    <dbReference type="NCBI Taxonomy" id="1314801"/>
    <lineage>
        <taxon>Eukaryota</taxon>
        <taxon>Fungi</taxon>
        <taxon>Dikarya</taxon>
        <taxon>Ascomycota</taxon>
        <taxon>Pezizomycotina</taxon>
        <taxon>Dothideomycetes</taxon>
        <taxon>Pleosporomycetidae</taxon>
        <taxon>Pleosporales</taxon>
        <taxon>Pleomassariaceae</taxon>
        <taxon>Pleomassaria</taxon>
    </lineage>
</organism>
<feature type="region of interest" description="Disordered" evidence="1">
    <location>
        <begin position="94"/>
        <end position="115"/>
    </location>
</feature>
<dbReference type="SUPFAM" id="SSF55729">
    <property type="entry name" value="Acyl-CoA N-acyltransferases (Nat)"/>
    <property type="match status" value="1"/>
</dbReference>
<dbReference type="Proteomes" id="UP000799428">
    <property type="component" value="Unassembled WGS sequence"/>
</dbReference>
<dbReference type="InterPro" id="IPR016181">
    <property type="entry name" value="Acyl_CoA_acyltransferase"/>
</dbReference>
<proteinExistence type="predicted"/>
<evidence type="ECO:0000313" key="3">
    <source>
        <dbReference type="EMBL" id="KAF2713410.1"/>
    </source>
</evidence>
<dbReference type="InterPro" id="IPR000182">
    <property type="entry name" value="GNAT_dom"/>
</dbReference>
<sequence>MQQTPVEEEEEYSIHPLLHSSLPTLAQFVQDSKLGLTINRVLVKDWPNLAAQKEHYTKSIEANFENEASGRWKVVVGGGEDGEMVGHLVLTRVGRGDGKGGGHGEEGGGKPGGRTAPGFMNDAVFAAVMDAVEALAVPLSLDRLELTHIYIAPSHRRHGLGSRLLQLAISKAEEAGVPLMLASEPEAHGFFVKRGFADRGYVDIDLAKWAEEKSGFGIFRLRGMEMKRRDEGGEN</sequence>
<dbReference type="EMBL" id="MU005765">
    <property type="protein sequence ID" value="KAF2713410.1"/>
    <property type="molecule type" value="Genomic_DNA"/>
</dbReference>
<dbReference type="GO" id="GO:0016747">
    <property type="term" value="F:acyltransferase activity, transferring groups other than amino-acyl groups"/>
    <property type="evidence" value="ECO:0007669"/>
    <property type="project" value="InterPro"/>
</dbReference>